<dbReference type="InterPro" id="IPR013783">
    <property type="entry name" value="Ig-like_fold"/>
</dbReference>
<feature type="domain" description="Ig-like" evidence="4">
    <location>
        <begin position="130"/>
        <end position="202"/>
    </location>
</feature>
<dbReference type="InterPro" id="IPR036179">
    <property type="entry name" value="Ig-like_dom_sf"/>
</dbReference>
<dbReference type="AlphaFoldDB" id="A0A8C0VXG0"/>
<evidence type="ECO:0000259" key="4">
    <source>
        <dbReference type="PROSITE" id="PS50835"/>
    </source>
</evidence>
<evidence type="ECO:0000256" key="1">
    <source>
        <dbReference type="ARBA" id="ARBA00022729"/>
    </source>
</evidence>
<keyword evidence="2" id="KW-1015">Disulfide bond</keyword>
<protein>
    <recommendedName>
        <fullName evidence="4">Ig-like domain-containing protein</fullName>
    </recommendedName>
</protein>
<dbReference type="InterPro" id="IPR007110">
    <property type="entry name" value="Ig-like_dom"/>
</dbReference>
<organism evidence="5">
    <name type="scientific">Castor canadensis</name>
    <name type="common">American beaver</name>
    <dbReference type="NCBI Taxonomy" id="51338"/>
    <lineage>
        <taxon>Eukaryota</taxon>
        <taxon>Metazoa</taxon>
        <taxon>Chordata</taxon>
        <taxon>Craniata</taxon>
        <taxon>Vertebrata</taxon>
        <taxon>Euteleostomi</taxon>
        <taxon>Mammalia</taxon>
        <taxon>Eutheria</taxon>
        <taxon>Euarchontoglires</taxon>
        <taxon>Glires</taxon>
        <taxon>Rodentia</taxon>
        <taxon>Castorimorpha</taxon>
        <taxon>Castoridae</taxon>
        <taxon>Castor</taxon>
    </lineage>
</organism>
<reference evidence="5" key="1">
    <citation type="submission" date="2023-09" db="UniProtKB">
        <authorList>
            <consortium name="Ensembl"/>
        </authorList>
    </citation>
    <scope>IDENTIFICATION</scope>
</reference>
<dbReference type="PANTHER" id="PTHR11738:SF157">
    <property type="entry name" value="T-CELL-INTERACTING, ACTIVATING RECEPTOR ON MYELOID CELLS PROTEIN 1"/>
    <property type="match status" value="1"/>
</dbReference>
<keyword evidence="3" id="KW-0393">Immunoglobulin domain</keyword>
<accession>A0A8C0VXG0</accession>
<name>A0A8C0VXG0_CASCN</name>
<dbReference type="Ensembl" id="ENSCCNT00000002378.1">
    <property type="protein sequence ID" value="ENSCCNP00000001776.1"/>
    <property type="gene ID" value="ENSCCNG00000001985.1"/>
</dbReference>
<proteinExistence type="predicted"/>
<evidence type="ECO:0000313" key="5">
    <source>
        <dbReference type="Ensembl" id="ENSCCNP00000001776.1"/>
    </source>
</evidence>
<dbReference type="SUPFAM" id="SSF48726">
    <property type="entry name" value="Immunoglobulin"/>
    <property type="match status" value="2"/>
</dbReference>
<feature type="domain" description="Ig-like" evidence="4">
    <location>
        <begin position="37"/>
        <end position="114"/>
    </location>
</feature>
<dbReference type="InterPro" id="IPR003599">
    <property type="entry name" value="Ig_sub"/>
</dbReference>
<dbReference type="SMART" id="SM00409">
    <property type="entry name" value="IG"/>
    <property type="match status" value="2"/>
</dbReference>
<keyword evidence="1" id="KW-0732">Signal</keyword>
<dbReference type="InterPro" id="IPR003598">
    <property type="entry name" value="Ig_sub2"/>
</dbReference>
<dbReference type="PANTHER" id="PTHR11738">
    <property type="entry name" value="MHC CLASS I NK CELL RECEPTOR"/>
    <property type="match status" value="1"/>
</dbReference>
<dbReference type="Gene3D" id="2.60.40.10">
    <property type="entry name" value="Immunoglobulins"/>
    <property type="match status" value="2"/>
</dbReference>
<evidence type="ECO:0000256" key="3">
    <source>
        <dbReference type="ARBA" id="ARBA00023319"/>
    </source>
</evidence>
<dbReference type="Pfam" id="PF13895">
    <property type="entry name" value="Ig_2"/>
    <property type="match status" value="1"/>
</dbReference>
<dbReference type="FunFam" id="2.60.40.10:FF:000049">
    <property type="entry name" value="Leukocyte immunoglobulin-like receptor subfamily B member 1"/>
    <property type="match status" value="2"/>
</dbReference>
<dbReference type="PROSITE" id="PS50835">
    <property type="entry name" value="IG_LIKE"/>
    <property type="match status" value="2"/>
</dbReference>
<sequence>EGDKVTPDRHLCLMGFSFSGSCVGQTDKRGDGKCLFPNSSFFFSVVPPGSNVTLKCRSPIPSLSIVLKKKGIVLQSMLLNMAEMTTEFYLIEIQHSDSGPYTCEYSNKSSPDATSQPSDDLLLLVTGDLPKPSHQTHQLGSLNAGGKVTLQCRKPNNMTKYKTFALLKEGASSPILLQSSEKDSVEFTLENVTVSESGKYSCVYHQAMPLWSSHPSDHLEILVKGNGFHECCNNSEALTEAWYSMLGVPPWIQLIHSSSLRLREKTSFCPKQSSLCLSSQCAATYQQIMLQKLCFMKTNESAVSAARKTTEAVSCLI</sequence>
<dbReference type="GO" id="GO:0005886">
    <property type="term" value="C:plasma membrane"/>
    <property type="evidence" value="ECO:0007669"/>
    <property type="project" value="TreeGrafter"/>
</dbReference>
<evidence type="ECO:0000256" key="2">
    <source>
        <dbReference type="ARBA" id="ARBA00023157"/>
    </source>
</evidence>
<dbReference type="InterPro" id="IPR050412">
    <property type="entry name" value="Ig-like_Receptors_ImmuneReg"/>
</dbReference>
<dbReference type="GO" id="GO:0002764">
    <property type="term" value="P:immune response-regulating signaling pathway"/>
    <property type="evidence" value="ECO:0007669"/>
    <property type="project" value="TreeGrafter"/>
</dbReference>
<dbReference type="SMART" id="SM00408">
    <property type="entry name" value="IGc2"/>
    <property type="match status" value="2"/>
</dbReference>